<reference evidence="5" key="1">
    <citation type="submission" date="2016-06" db="UniProtKB">
        <authorList>
            <consortium name="WormBaseParasite"/>
        </authorList>
    </citation>
    <scope>IDENTIFICATION</scope>
</reference>
<dbReference type="InterPro" id="IPR013783">
    <property type="entry name" value="Ig-like_fold"/>
</dbReference>
<dbReference type="SMART" id="SM00060">
    <property type="entry name" value="FN3"/>
    <property type="match status" value="2"/>
</dbReference>
<dbReference type="STRING" id="6186.A0A183KV44"/>
<dbReference type="Proteomes" id="UP000279833">
    <property type="component" value="Unassembled WGS sequence"/>
</dbReference>
<protein>
    <submittedName>
        <fullName evidence="5">Fibronectin type-III domain-containing protein</fullName>
    </submittedName>
</protein>
<accession>A0A183KV44</accession>
<evidence type="ECO:0000313" key="3">
    <source>
        <dbReference type="EMBL" id="VDP67537.1"/>
    </source>
</evidence>
<dbReference type="InterPro" id="IPR003961">
    <property type="entry name" value="FN3_dom"/>
</dbReference>
<dbReference type="InterPro" id="IPR036116">
    <property type="entry name" value="FN3_sf"/>
</dbReference>
<feature type="domain" description="Fibronectin type-III" evidence="2">
    <location>
        <begin position="2"/>
        <end position="99"/>
    </location>
</feature>
<dbReference type="Pfam" id="PF00041">
    <property type="entry name" value="fn3"/>
    <property type="match status" value="1"/>
</dbReference>
<dbReference type="PANTHER" id="PTHR46708:SF2">
    <property type="entry name" value="FIBRONECTIN TYPE-III DOMAIN-CONTAINING PROTEIN"/>
    <property type="match status" value="1"/>
</dbReference>
<organism evidence="5">
    <name type="scientific">Schistosoma curassoni</name>
    <dbReference type="NCBI Taxonomy" id="6186"/>
    <lineage>
        <taxon>Eukaryota</taxon>
        <taxon>Metazoa</taxon>
        <taxon>Spiralia</taxon>
        <taxon>Lophotrochozoa</taxon>
        <taxon>Platyhelminthes</taxon>
        <taxon>Trematoda</taxon>
        <taxon>Digenea</taxon>
        <taxon>Strigeidida</taxon>
        <taxon>Schistosomatoidea</taxon>
        <taxon>Schistosomatidae</taxon>
        <taxon>Schistosoma</taxon>
    </lineage>
</organism>
<dbReference type="EMBL" id="UZAK01041757">
    <property type="protein sequence ID" value="VDP67537.1"/>
    <property type="molecule type" value="Genomic_DNA"/>
</dbReference>
<name>A0A183KV44_9TREM</name>
<gene>
    <name evidence="3" type="ORF">SCUD_LOCUS18937</name>
</gene>
<dbReference type="SUPFAM" id="SSF49265">
    <property type="entry name" value="Fibronectin type III"/>
    <property type="match status" value="2"/>
</dbReference>
<keyword evidence="1" id="KW-0677">Repeat</keyword>
<evidence type="ECO:0000313" key="4">
    <source>
        <dbReference type="Proteomes" id="UP000279833"/>
    </source>
</evidence>
<evidence type="ECO:0000313" key="5">
    <source>
        <dbReference type="WBParaSite" id="SCUD_0001894001-mRNA-1"/>
    </source>
</evidence>
<sequence length="337" mass="37846">FPTQSIKLRVHSIGAHVATVSWEPPPVKYRNGQLIVYRINISCEDWLRSRHIMVQNKLSQLIQGLTSGMEYELTVSAATRAGNGPDSEVLTFTTMTQKNEADFDAENNKNNDGYMLSSDALSEDFGAPVIEHRQPSSLSDNKLFSPVLGPVENLQFLAEEQSLLVMWSPPIFSYSSGLSRTPPSNGHHNNKISNIQFRGGSRDHRTDISHYIVAWGKMHPGPDSVELPKNQTSYSIQKLEQDTTYFIKVVVVGKNHEMKEAFISARTKPSSFAYQIIGYSSNRTRIKNFNNDGDNVDKKENNDVGDADVHITSKHTFLCIYVKFMICDIMNQSVVAK</sequence>
<dbReference type="Gene3D" id="2.60.40.10">
    <property type="entry name" value="Immunoglobulins"/>
    <property type="match status" value="2"/>
</dbReference>
<evidence type="ECO:0000259" key="2">
    <source>
        <dbReference type="PROSITE" id="PS50853"/>
    </source>
</evidence>
<dbReference type="CDD" id="cd00063">
    <property type="entry name" value="FN3"/>
    <property type="match status" value="1"/>
</dbReference>
<dbReference type="WBParaSite" id="SCUD_0001894001-mRNA-1">
    <property type="protein sequence ID" value="SCUD_0001894001-mRNA-1"/>
    <property type="gene ID" value="SCUD_0001894001"/>
</dbReference>
<keyword evidence="4" id="KW-1185">Reference proteome</keyword>
<evidence type="ECO:0000256" key="1">
    <source>
        <dbReference type="ARBA" id="ARBA00022737"/>
    </source>
</evidence>
<proteinExistence type="predicted"/>
<dbReference type="AlphaFoldDB" id="A0A183KV44"/>
<dbReference type="PROSITE" id="PS50853">
    <property type="entry name" value="FN3"/>
    <property type="match status" value="1"/>
</dbReference>
<reference evidence="3 4" key="2">
    <citation type="submission" date="2018-11" db="EMBL/GenBank/DDBJ databases">
        <authorList>
            <consortium name="Pathogen Informatics"/>
        </authorList>
    </citation>
    <scope>NUCLEOTIDE SEQUENCE [LARGE SCALE GENOMIC DNA]</scope>
    <source>
        <strain evidence="3">Dakar</strain>
        <strain evidence="4">Dakar, Senegal</strain>
    </source>
</reference>
<dbReference type="PANTHER" id="PTHR46708">
    <property type="entry name" value="TENASCIN"/>
    <property type="match status" value="1"/>
</dbReference>
<dbReference type="InterPro" id="IPR050991">
    <property type="entry name" value="ECM_Regulatory_Proteins"/>
</dbReference>